<keyword evidence="4" id="KW-0067">ATP-binding</keyword>
<evidence type="ECO:0000259" key="6">
    <source>
        <dbReference type="PROSITE" id="PS50893"/>
    </source>
</evidence>
<dbReference type="InterPro" id="IPR027417">
    <property type="entry name" value="P-loop_NTPase"/>
</dbReference>
<feature type="domain" description="ABC transporter" evidence="6">
    <location>
        <begin position="326"/>
        <end position="573"/>
    </location>
</feature>
<evidence type="ECO:0000256" key="4">
    <source>
        <dbReference type="ARBA" id="ARBA00022840"/>
    </source>
</evidence>
<dbReference type="Pfam" id="PF00005">
    <property type="entry name" value="ABC_tran"/>
    <property type="match status" value="2"/>
</dbReference>
<comment type="similarity">
    <text evidence="1">Belongs to the ABC transporter superfamily.</text>
</comment>
<dbReference type="EMBL" id="FWFF01000022">
    <property type="protein sequence ID" value="SLN01253.1"/>
    <property type="molecule type" value="Genomic_DNA"/>
</dbReference>
<evidence type="ECO:0000256" key="3">
    <source>
        <dbReference type="ARBA" id="ARBA00022741"/>
    </source>
</evidence>
<name>A0A1X6XQ34_9MICO</name>
<dbReference type="PROSITE" id="PS50893">
    <property type="entry name" value="ABC_TRANSPORTER_2"/>
    <property type="match status" value="2"/>
</dbReference>
<gene>
    <name evidence="7" type="ORF">FM105_14255</name>
</gene>
<dbReference type="RefSeq" id="WP_087009329.1">
    <property type="nucleotide sequence ID" value="NZ_FWFF01000022.1"/>
</dbReference>
<evidence type="ECO:0000313" key="7">
    <source>
        <dbReference type="EMBL" id="SLN01253.1"/>
    </source>
</evidence>
<accession>A0A1X6XQ34</accession>
<proteinExistence type="inferred from homology"/>
<sequence>MTDPLLAVRDLTISSASQTLVHPLNFAIAPGERVGLIGESGSGKSLTSSAVMGLLPSELTAQGEVALAGESGNLLTQSEKSFARLRGSRMSMVFQEPMSALNPLMRVGDQVAEVMRLHRTASGDAASKRAIELLDQVHLPDPSAAAKAYPHQLSGGQRQRIMLAIALANSPDLLICDEPTTALDVTVQSAVLDLIDEQVTARGTGLLFITHDLAVVARVCERVMVMNAGRVVETGTVDEIFTAPQHEYTRGLLAASDLTATDSRGRLFTIATADQYAGADQQATAAEVPVTSEQTHESAPAAAPEPTTASAPEPEPATASGAADLIEMTGVVKTFTRRAGLFRSHRVEALKGIDLSVRAGGRMGIVGESGSGKSTLLSILSGLEVPTAGAVRVGDVVVDPDDQSGLTAMRRDLQIVFQDPYASLDPRMSVAEIIGEPLRSMQVGRDERLGRAEEMVEAVGLDLDALTRFPHQFSGGQRQRISIARALVTRPRILVADEPVSALDVSVRAQVLNLLADLVDDYSLTLVFVSHDLGVVRHLCSDVAVMRSGEIVEQGRTDQVYDEPAHAYTRALVAASPTIHAALSA</sequence>
<feature type="region of interest" description="Disordered" evidence="5">
    <location>
        <begin position="282"/>
        <end position="323"/>
    </location>
</feature>
<reference evidence="8" key="1">
    <citation type="submission" date="2017-02" db="EMBL/GenBank/DDBJ databases">
        <authorList>
            <person name="Dridi B."/>
        </authorList>
    </citation>
    <scope>NUCLEOTIDE SEQUENCE [LARGE SCALE GENOMIC DNA]</scope>
    <source>
        <strain evidence="8">B Co 03.10</strain>
    </source>
</reference>
<dbReference type="PROSITE" id="PS00211">
    <property type="entry name" value="ABC_TRANSPORTER_1"/>
    <property type="match status" value="2"/>
</dbReference>
<dbReference type="GO" id="GO:0055085">
    <property type="term" value="P:transmembrane transport"/>
    <property type="evidence" value="ECO:0007669"/>
    <property type="project" value="UniProtKB-ARBA"/>
</dbReference>
<keyword evidence="8" id="KW-1185">Reference proteome</keyword>
<evidence type="ECO:0000313" key="8">
    <source>
        <dbReference type="Proteomes" id="UP000196581"/>
    </source>
</evidence>
<dbReference type="SMART" id="SM00382">
    <property type="entry name" value="AAA"/>
    <property type="match status" value="2"/>
</dbReference>
<evidence type="ECO:0000256" key="2">
    <source>
        <dbReference type="ARBA" id="ARBA00022448"/>
    </source>
</evidence>
<dbReference type="InterPro" id="IPR017871">
    <property type="entry name" value="ABC_transporter-like_CS"/>
</dbReference>
<dbReference type="Gene3D" id="3.40.50.300">
    <property type="entry name" value="P-loop containing nucleotide triphosphate hydrolases"/>
    <property type="match status" value="2"/>
</dbReference>
<evidence type="ECO:0000256" key="1">
    <source>
        <dbReference type="ARBA" id="ARBA00005417"/>
    </source>
</evidence>
<dbReference type="Proteomes" id="UP000196581">
    <property type="component" value="Unassembled WGS sequence"/>
</dbReference>
<organism evidence="7 8">
    <name type="scientific">Brevibacterium yomogidense</name>
    <dbReference type="NCBI Taxonomy" id="946573"/>
    <lineage>
        <taxon>Bacteria</taxon>
        <taxon>Bacillati</taxon>
        <taxon>Actinomycetota</taxon>
        <taxon>Actinomycetes</taxon>
        <taxon>Micrococcales</taxon>
        <taxon>Brevibacteriaceae</taxon>
        <taxon>Brevibacterium</taxon>
    </lineage>
</organism>
<dbReference type="PANTHER" id="PTHR43776:SF7">
    <property type="entry name" value="D,D-DIPEPTIDE TRANSPORT ATP-BINDING PROTEIN DDPF-RELATED"/>
    <property type="match status" value="1"/>
</dbReference>
<dbReference type="InterPro" id="IPR003593">
    <property type="entry name" value="AAA+_ATPase"/>
</dbReference>
<keyword evidence="2" id="KW-0813">Transport</keyword>
<feature type="domain" description="ABC transporter" evidence="6">
    <location>
        <begin position="6"/>
        <end position="253"/>
    </location>
</feature>
<dbReference type="GO" id="GO:0016887">
    <property type="term" value="F:ATP hydrolysis activity"/>
    <property type="evidence" value="ECO:0007669"/>
    <property type="project" value="InterPro"/>
</dbReference>
<evidence type="ECO:0000256" key="5">
    <source>
        <dbReference type="SAM" id="MobiDB-lite"/>
    </source>
</evidence>
<keyword evidence="3" id="KW-0547">Nucleotide-binding</keyword>
<dbReference type="InterPro" id="IPR003439">
    <property type="entry name" value="ABC_transporter-like_ATP-bd"/>
</dbReference>
<dbReference type="GO" id="GO:0005524">
    <property type="term" value="F:ATP binding"/>
    <property type="evidence" value="ECO:0007669"/>
    <property type="project" value="UniProtKB-KW"/>
</dbReference>
<dbReference type="AlphaFoldDB" id="A0A1X6XQ34"/>
<dbReference type="InterPro" id="IPR050319">
    <property type="entry name" value="ABC_transp_ATP-bind"/>
</dbReference>
<dbReference type="PANTHER" id="PTHR43776">
    <property type="entry name" value="TRANSPORT ATP-BINDING PROTEIN"/>
    <property type="match status" value="1"/>
</dbReference>
<protein>
    <submittedName>
        <fullName evidence="7">Oligopeptide transport system permease protein OppB (TC 3.A.1.5.1)</fullName>
    </submittedName>
</protein>
<dbReference type="SUPFAM" id="SSF52540">
    <property type="entry name" value="P-loop containing nucleoside triphosphate hydrolases"/>
    <property type="match status" value="2"/>
</dbReference>
<dbReference type="NCBIfam" id="NF007739">
    <property type="entry name" value="PRK10419.1"/>
    <property type="match status" value="2"/>
</dbReference>
<dbReference type="GO" id="GO:0015833">
    <property type="term" value="P:peptide transport"/>
    <property type="evidence" value="ECO:0007669"/>
    <property type="project" value="InterPro"/>
</dbReference>
<feature type="compositionally biased region" description="Low complexity" evidence="5">
    <location>
        <begin position="298"/>
        <end position="323"/>
    </location>
</feature>
<dbReference type="CDD" id="cd03257">
    <property type="entry name" value="ABC_NikE_OppD_transporters"/>
    <property type="match status" value="2"/>
</dbReference>
<dbReference type="InterPro" id="IPR013563">
    <property type="entry name" value="Oligopep_ABC_C"/>
</dbReference>
<dbReference type="NCBIfam" id="NF008453">
    <property type="entry name" value="PRK11308.1"/>
    <property type="match status" value="2"/>
</dbReference>
<dbReference type="FunFam" id="3.40.50.300:FF:000016">
    <property type="entry name" value="Oligopeptide ABC transporter ATP-binding component"/>
    <property type="match status" value="1"/>
</dbReference>
<dbReference type="Pfam" id="PF08352">
    <property type="entry name" value="oligo_HPY"/>
    <property type="match status" value="2"/>
</dbReference>